<dbReference type="InterPro" id="IPR036396">
    <property type="entry name" value="Cyt_P450_sf"/>
</dbReference>
<reference evidence="9 10" key="1">
    <citation type="submission" date="2013-03" db="EMBL/GenBank/DDBJ databases">
        <title>The Genome Sequence of Cladophialophora psammophila CBS 110553.</title>
        <authorList>
            <consortium name="The Broad Institute Genomics Platform"/>
            <person name="Cuomo C."/>
            <person name="de Hoog S."/>
            <person name="Gorbushina A."/>
            <person name="Walker B."/>
            <person name="Young S.K."/>
            <person name="Zeng Q."/>
            <person name="Gargeya S."/>
            <person name="Fitzgerald M."/>
            <person name="Haas B."/>
            <person name="Abouelleil A."/>
            <person name="Allen A.W."/>
            <person name="Alvarado L."/>
            <person name="Arachchi H.M."/>
            <person name="Berlin A.M."/>
            <person name="Chapman S.B."/>
            <person name="Gainer-Dewar J."/>
            <person name="Goldberg J."/>
            <person name="Griggs A."/>
            <person name="Gujja S."/>
            <person name="Hansen M."/>
            <person name="Howarth C."/>
            <person name="Imamovic A."/>
            <person name="Ireland A."/>
            <person name="Larimer J."/>
            <person name="McCowan C."/>
            <person name="Murphy C."/>
            <person name="Pearson M."/>
            <person name="Poon T.W."/>
            <person name="Priest M."/>
            <person name="Roberts A."/>
            <person name="Saif S."/>
            <person name="Shea T."/>
            <person name="Sisk P."/>
            <person name="Sykes S."/>
            <person name="Wortman J."/>
            <person name="Nusbaum C."/>
            <person name="Birren B."/>
        </authorList>
    </citation>
    <scope>NUCLEOTIDE SEQUENCE [LARGE SCALE GENOMIC DNA]</scope>
    <source>
        <strain evidence="9 10">CBS 110553</strain>
    </source>
</reference>
<keyword evidence="7" id="KW-0503">Monooxygenase</keyword>
<evidence type="ECO:0000256" key="3">
    <source>
        <dbReference type="ARBA" id="ARBA00022723"/>
    </source>
</evidence>
<dbReference type="GO" id="GO:0005506">
    <property type="term" value="F:iron ion binding"/>
    <property type="evidence" value="ECO:0007669"/>
    <property type="project" value="InterPro"/>
</dbReference>
<keyword evidence="6 7" id="KW-0349">Heme</keyword>
<dbReference type="InterPro" id="IPR050121">
    <property type="entry name" value="Cytochrome_P450_monoxygenase"/>
</dbReference>
<sequence>MALSDTPTMPQLGPSRRLWPLFLAFFAFSSLYVFLTILYNLFFHPLRRYPGPFLARISWLWSRIRNFHGCKSERIHAAHERYGPIVRIGPNELSFANPAAVRDIYNSKSFVKEETFYRAKRIFHEDHMFSFRNVEAHNQRRKLLARGFSQVAINQFETNLVSKIQTLLDQWERLSRSTDEPINVYPWVHWLGFDTVYHLMFDEDPGSVKKGIADPIMKYLHAWRPTFIYKEFMPQLEQWGPYVPGEVGGYFRDVQTWKKVAMNIVGKVRVNGAKTPFLSNVLNDQDAYLGRPLNDSELAEECMGGMFGGSGSTANTFVYVLWGCLRNPDVVRKLKQELTTAFPDRSVVPDNLTCSGLTYLQAAIKETLRRYPAVIATLPRTAVEDVVVAGHALPKGTIVGTQNYTLHRWTSAFPDAENFDPDRWFSKKSDEERKLAFTPFSVGPRRCIGMNLAEMELNLLTASFFLRFDAAIDPSMTEEDMRQYDTFNAGPTGAKLLLHLKTVEE</sequence>
<evidence type="ECO:0008006" key="11">
    <source>
        <dbReference type="Google" id="ProtNLM"/>
    </source>
</evidence>
<protein>
    <recommendedName>
        <fullName evidence="11">Cytochrome P450 oxidoreductase</fullName>
    </recommendedName>
</protein>
<dbReference type="Gene3D" id="1.10.630.10">
    <property type="entry name" value="Cytochrome P450"/>
    <property type="match status" value="1"/>
</dbReference>
<gene>
    <name evidence="9" type="ORF">A1O5_10403</name>
</gene>
<dbReference type="OrthoDB" id="1470350at2759"/>
<comment type="similarity">
    <text evidence="2 7">Belongs to the cytochrome P450 family.</text>
</comment>
<evidence type="ECO:0000313" key="10">
    <source>
        <dbReference type="Proteomes" id="UP000019471"/>
    </source>
</evidence>
<dbReference type="STRING" id="1182543.W9WNL0"/>
<dbReference type="AlphaFoldDB" id="W9WNL0"/>
<dbReference type="GO" id="GO:0016705">
    <property type="term" value="F:oxidoreductase activity, acting on paired donors, with incorporation or reduction of molecular oxygen"/>
    <property type="evidence" value="ECO:0007669"/>
    <property type="project" value="InterPro"/>
</dbReference>
<keyword evidence="3 6" id="KW-0479">Metal-binding</keyword>
<keyword evidence="5 6" id="KW-0408">Iron</keyword>
<name>W9WNL0_9EURO</name>
<accession>W9WNL0</accession>
<evidence type="ECO:0000256" key="2">
    <source>
        <dbReference type="ARBA" id="ARBA00010617"/>
    </source>
</evidence>
<dbReference type="GO" id="GO:0004497">
    <property type="term" value="F:monooxygenase activity"/>
    <property type="evidence" value="ECO:0007669"/>
    <property type="project" value="UniProtKB-KW"/>
</dbReference>
<dbReference type="PRINTS" id="PR00385">
    <property type="entry name" value="P450"/>
</dbReference>
<keyword evidence="8" id="KW-0472">Membrane</keyword>
<keyword evidence="8" id="KW-0812">Transmembrane</keyword>
<dbReference type="SUPFAM" id="SSF48264">
    <property type="entry name" value="Cytochrome P450"/>
    <property type="match status" value="1"/>
</dbReference>
<evidence type="ECO:0000256" key="6">
    <source>
        <dbReference type="PIRSR" id="PIRSR602401-1"/>
    </source>
</evidence>
<evidence type="ECO:0000256" key="8">
    <source>
        <dbReference type="SAM" id="Phobius"/>
    </source>
</evidence>
<dbReference type="HOGENOM" id="CLU_001570_14_2_1"/>
<proteinExistence type="inferred from homology"/>
<dbReference type="PRINTS" id="PR00463">
    <property type="entry name" value="EP450I"/>
</dbReference>
<dbReference type="Proteomes" id="UP000019471">
    <property type="component" value="Unassembled WGS sequence"/>
</dbReference>
<dbReference type="RefSeq" id="XP_007749169.1">
    <property type="nucleotide sequence ID" value="XM_007750979.1"/>
</dbReference>
<comment type="cofactor">
    <cofactor evidence="1 6">
        <name>heme</name>
        <dbReference type="ChEBI" id="CHEBI:30413"/>
    </cofactor>
</comment>
<evidence type="ECO:0000256" key="5">
    <source>
        <dbReference type="ARBA" id="ARBA00023004"/>
    </source>
</evidence>
<comment type="caution">
    <text evidence="9">The sequence shown here is derived from an EMBL/GenBank/DDBJ whole genome shotgun (WGS) entry which is preliminary data.</text>
</comment>
<dbReference type="GO" id="GO:0020037">
    <property type="term" value="F:heme binding"/>
    <property type="evidence" value="ECO:0007669"/>
    <property type="project" value="InterPro"/>
</dbReference>
<evidence type="ECO:0000256" key="7">
    <source>
        <dbReference type="RuleBase" id="RU000461"/>
    </source>
</evidence>
<dbReference type="InterPro" id="IPR017972">
    <property type="entry name" value="Cyt_P450_CS"/>
</dbReference>
<dbReference type="eggNOG" id="KOG0157">
    <property type="taxonomic scope" value="Eukaryota"/>
</dbReference>
<keyword evidence="4 7" id="KW-0560">Oxidoreductase</keyword>
<dbReference type="GeneID" id="19195096"/>
<evidence type="ECO:0000313" key="9">
    <source>
        <dbReference type="EMBL" id="EXJ66251.1"/>
    </source>
</evidence>
<evidence type="ECO:0000256" key="1">
    <source>
        <dbReference type="ARBA" id="ARBA00001971"/>
    </source>
</evidence>
<dbReference type="PROSITE" id="PS00086">
    <property type="entry name" value="CYTOCHROME_P450"/>
    <property type="match status" value="1"/>
</dbReference>
<dbReference type="PANTHER" id="PTHR24305">
    <property type="entry name" value="CYTOCHROME P450"/>
    <property type="match status" value="1"/>
</dbReference>
<keyword evidence="10" id="KW-1185">Reference proteome</keyword>
<organism evidence="9 10">
    <name type="scientific">Cladophialophora psammophila CBS 110553</name>
    <dbReference type="NCBI Taxonomy" id="1182543"/>
    <lineage>
        <taxon>Eukaryota</taxon>
        <taxon>Fungi</taxon>
        <taxon>Dikarya</taxon>
        <taxon>Ascomycota</taxon>
        <taxon>Pezizomycotina</taxon>
        <taxon>Eurotiomycetes</taxon>
        <taxon>Chaetothyriomycetidae</taxon>
        <taxon>Chaetothyriales</taxon>
        <taxon>Herpotrichiellaceae</taxon>
        <taxon>Cladophialophora</taxon>
    </lineage>
</organism>
<dbReference type="EMBL" id="AMGX01000020">
    <property type="protein sequence ID" value="EXJ66251.1"/>
    <property type="molecule type" value="Genomic_DNA"/>
</dbReference>
<feature type="transmembrane region" description="Helical" evidence="8">
    <location>
        <begin position="20"/>
        <end position="42"/>
    </location>
</feature>
<keyword evidence="8" id="KW-1133">Transmembrane helix</keyword>
<evidence type="ECO:0000256" key="4">
    <source>
        <dbReference type="ARBA" id="ARBA00023002"/>
    </source>
</evidence>
<feature type="binding site" description="axial binding residue" evidence="6">
    <location>
        <position position="447"/>
    </location>
    <ligand>
        <name>heme</name>
        <dbReference type="ChEBI" id="CHEBI:30413"/>
    </ligand>
    <ligandPart>
        <name>Fe</name>
        <dbReference type="ChEBI" id="CHEBI:18248"/>
    </ligandPart>
</feature>
<dbReference type="PANTHER" id="PTHR24305:SF166">
    <property type="entry name" value="CYTOCHROME P450 12A4, MITOCHONDRIAL-RELATED"/>
    <property type="match status" value="1"/>
</dbReference>
<dbReference type="InterPro" id="IPR002401">
    <property type="entry name" value="Cyt_P450_E_grp-I"/>
</dbReference>
<dbReference type="InterPro" id="IPR001128">
    <property type="entry name" value="Cyt_P450"/>
</dbReference>
<dbReference type="Pfam" id="PF00067">
    <property type="entry name" value="p450"/>
    <property type="match status" value="1"/>
</dbReference>